<dbReference type="EMBL" id="JOKN01000002">
    <property type="protein sequence ID" value="KEQ57314.1"/>
    <property type="molecule type" value="Genomic_DNA"/>
</dbReference>
<dbReference type="SUPFAM" id="SSF89447">
    <property type="entry name" value="AbrB/MazE/MraZ-like"/>
    <property type="match status" value="1"/>
</dbReference>
<evidence type="ECO:0000313" key="3">
    <source>
        <dbReference type="Proteomes" id="UP000028059"/>
    </source>
</evidence>
<evidence type="ECO:0000259" key="1">
    <source>
        <dbReference type="PROSITE" id="PS51740"/>
    </source>
</evidence>
<dbReference type="PATRIC" id="fig|1502293.3.peg.254"/>
<dbReference type="NCBIfam" id="TIGR01439">
    <property type="entry name" value="lp_hng_hel_AbrB"/>
    <property type="match status" value="1"/>
</dbReference>
<dbReference type="InterPro" id="IPR037914">
    <property type="entry name" value="SpoVT-AbrB_sf"/>
</dbReference>
<keyword evidence="3" id="KW-1185">Reference proteome</keyword>
<name>A0A081RQ41_9ARCH</name>
<reference evidence="2 3" key="1">
    <citation type="submission" date="2014-06" db="EMBL/GenBank/DDBJ databases">
        <authorList>
            <person name="Ngugi D.K."/>
            <person name="Blom J."/>
            <person name="Alam I."/>
            <person name="Rashid M."/>
            <person name="Ba Alawi W."/>
            <person name="Zhang G."/>
            <person name="Hikmawan T."/>
            <person name="Guan Y."/>
            <person name="Antunes A."/>
            <person name="Siam R."/>
            <person name="ElDorry H."/>
            <person name="Bajic V."/>
            <person name="Stingl U."/>
        </authorList>
    </citation>
    <scope>NUCLEOTIDE SEQUENCE [LARGE SCALE GENOMIC DNA]</scope>
    <source>
        <strain evidence="2">SCGC AAA799-N04</strain>
    </source>
</reference>
<feature type="domain" description="SpoVT-AbrB" evidence="1">
    <location>
        <begin position="94"/>
        <end position="141"/>
    </location>
</feature>
<dbReference type="InterPro" id="IPR007159">
    <property type="entry name" value="SpoVT-AbrB_dom"/>
</dbReference>
<dbReference type="Gene3D" id="2.10.260.10">
    <property type="match status" value="1"/>
</dbReference>
<proteinExistence type="predicted"/>
<comment type="caution">
    <text evidence="2">The sequence shown here is derived from an EMBL/GenBank/DDBJ whole genome shotgun (WGS) entry which is preliminary data.</text>
</comment>
<dbReference type="GO" id="GO:0003677">
    <property type="term" value="F:DNA binding"/>
    <property type="evidence" value="ECO:0007669"/>
    <property type="project" value="InterPro"/>
</dbReference>
<evidence type="ECO:0000313" key="2">
    <source>
        <dbReference type="EMBL" id="KEQ57314.1"/>
    </source>
</evidence>
<accession>A0A081RQ41</accession>
<dbReference type="Proteomes" id="UP000028059">
    <property type="component" value="Unassembled WGS sequence"/>
</dbReference>
<sequence>MTGNENQYDPTTMFKDWIQKSGRAQAEFMKNFGALMTNQTSKTFNPLDTLKEVSDNTRQAQSSMMENMSSMQNKSMDTMFSIGQMLPSFMNWGAYKTTISSNGRISIPEAERNALGLGEGDLVQVIVLPIAKKSKAREVKN</sequence>
<gene>
    <name evidence="2" type="ORF">AAA799N04_00264</name>
</gene>
<dbReference type="SMART" id="SM00966">
    <property type="entry name" value="SpoVT_AbrB"/>
    <property type="match status" value="1"/>
</dbReference>
<protein>
    <submittedName>
        <fullName evidence="2">AbrB family transcriptional regulator protein</fullName>
    </submittedName>
</protein>
<dbReference type="AlphaFoldDB" id="A0A081RQ41"/>
<dbReference type="PROSITE" id="PS51740">
    <property type="entry name" value="SPOVT_ABRB"/>
    <property type="match status" value="1"/>
</dbReference>
<organism evidence="2 3">
    <name type="scientific">Marine Group I thaumarchaeote SCGC AAA799-N04</name>
    <dbReference type="NCBI Taxonomy" id="1502293"/>
    <lineage>
        <taxon>Archaea</taxon>
        <taxon>Nitrososphaerota</taxon>
        <taxon>Marine Group I</taxon>
    </lineage>
</organism>